<accession>A0A9K3HLK7</accession>
<dbReference type="Proteomes" id="UP000215914">
    <property type="component" value="Unassembled WGS sequence"/>
</dbReference>
<organism evidence="2 3">
    <name type="scientific">Helianthus annuus</name>
    <name type="common">Common sunflower</name>
    <dbReference type="NCBI Taxonomy" id="4232"/>
    <lineage>
        <taxon>Eukaryota</taxon>
        <taxon>Viridiplantae</taxon>
        <taxon>Streptophyta</taxon>
        <taxon>Embryophyta</taxon>
        <taxon>Tracheophyta</taxon>
        <taxon>Spermatophyta</taxon>
        <taxon>Magnoliopsida</taxon>
        <taxon>eudicotyledons</taxon>
        <taxon>Gunneridae</taxon>
        <taxon>Pentapetalae</taxon>
        <taxon>asterids</taxon>
        <taxon>campanulids</taxon>
        <taxon>Asterales</taxon>
        <taxon>Asteraceae</taxon>
        <taxon>Asteroideae</taxon>
        <taxon>Heliantheae alliance</taxon>
        <taxon>Heliantheae</taxon>
        <taxon>Helianthus</taxon>
    </lineage>
</organism>
<feature type="region of interest" description="Disordered" evidence="1">
    <location>
        <begin position="35"/>
        <end position="56"/>
    </location>
</feature>
<dbReference type="AlphaFoldDB" id="A0A9K3HLK7"/>
<reference evidence="2" key="2">
    <citation type="submission" date="2020-06" db="EMBL/GenBank/DDBJ databases">
        <title>Helianthus annuus Genome sequencing and assembly Release 2.</title>
        <authorList>
            <person name="Gouzy J."/>
            <person name="Langlade N."/>
            <person name="Munos S."/>
        </authorList>
    </citation>
    <scope>NUCLEOTIDE SEQUENCE</scope>
    <source>
        <tissue evidence="2">Leaves</tissue>
    </source>
</reference>
<keyword evidence="3" id="KW-1185">Reference proteome</keyword>
<evidence type="ECO:0000256" key="1">
    <source>
        <dbReference type="SAM" id="MobiDB-lite"/>
    </source>
</evidence>
<evidence type="ECO:0000313" key="2">
    <source>
        <dbReference type="EMBL" id="KAF5780676.1"/>
    </source>
</evidence>
<comment type="caution">
    <text evidence="2">The sequence shown here is derived from an EMBL/GenBank/DDBJ whole genome shotgun (WGS) entry which is preliminary data.</text>
</comment>
<name>A0A9K3HLK7_HELAN</name>
<dbReference type="Gramene" id="mRNA:HanXRQr2_Chr11g0474661">
    <property type="protein sequence ID" value="CDS:HanXRQr2_Chr11g0474661.1"/>
    <property type="gene ID" value="HanXRQr2_Chr11g0474661"/>
</dbReference>
<reference evidence="2" key="1">
    <citation type="journal article" date="2017" name="Nature">
        <title>The sunflower genome provides insights into oil metabolism, flowering and Asterid evolution.</title>
        <authorList>
            <person name="Badouin H."/>
            <person name="Gouzy J."/>
            <person name="Grassa C.J."/>
            <person name="Murat F."/>
            <person name="Staton S.E."/>
            <person name="Cottret L."/>
            <person name="Lelandais-Briere C."/>
            <person name="Owens G.L."/>
            <person name="Carrere S."/>
            <person name="Mayjonade B."/>
            <person name="Legrand L."/>
            <person name="Gill N."/>
            <person name="Kane N.C."/>
            <person name="Bowers J.E."/>
            <person name="Hubner S."/>
            <person name="Bellec A."/>
            <person name="Berard A."/>
            <person name="Berges H."/>
            <person name="Blanchet N."/>
            <person name="Boniface M.C."/>
            <person name="Brunel D."/>
            <person name="Catrice O."/>
            <person name="Chaidir N."/>
            <person name="Claudel C."/>
            <person name="Donnadieu C."/>
            <person name="Faraut T."/>
            <person name="Fievet G."/>
            <person name="Helmstetter N."/>
            <person name="King M."/>
            <person name="Knapp S.J."/>
            <person name="Lai Z."/>
            <person name="Le Paslier M.C."/>
            <person name="Lippi Y."/>
            <person name="Lorenzon L."/>
            <person name="Mandel J.R."/>
            <person name="Marage G."/>
            <person name="Marchand G."/>
            <person name="Marquand E."/>
            <person name="Bret-Mestries E."/>
            <person name="Morien E."/>
            <person name="Nambeesan S."/>
            <person name="Nguyen T."/>
            <person name="Pegot-Espagnet P."/>
            <person name="Pouilly N."/>
            <person name="Raftis F."/>
            <person name="Sallet E."/>
            <person name="Schiex T."/>
            <person name="Thomas J."/>
            <person name="Vandecasteele C."/>
            <person name="Vares D."/>
            <person name="Vear F."/>
            <person name="Vautrin S."/>
            <person name="Crespi M."/>
            <person name="Mangin B."/>
            <person name="Burke J.M."/>
            <person name="Salse J."/>
            <person name="Munos S."/>
            <person name="Vincourt P."/>
            <person name="Rieseberg L.H."/>
            <person name="Langlade N.B."/>
        </authorList>
    </citation>
    <scope>NUCLEOTIDE SEQUENCE</scope>
    <source>
        <tissue evidence="2">Leaves</tissue>
    </source>
</reference>
<gene>
    <name evidence="2" type="ORF">HanXRQr2_Chr11g0474661</name>
</gene>
<proteinExistence type="predicted"/>
<feature type="compositionally biased region" description="Pro residues" evidence="1">
    <location>
        <begin position="42"/>
        <end position="52"/>
    </location>
</feature>
<sequence>MSLSKNKSASQTSTCSGFIICFSNFKKPSHIRLSLKANPHKPSSPPPPPPPKKNIRSGRFTADLFFERRSQRIYDVLELFLGFINTRFSSDVTFSGG</sequence>
<protein>
    <submittedName>
        <fullName evidence="2">Uncharacterized protein</fullName>
    </submittedName>
</protein>
<dbReference type="EMBL" id="MNCJ02000326">
    <property type="protein sequence ID" value="KAF5780676.1"/>
    <property type="molecule type" value="Genomic_DNA"/>
</dbReference>
<evidence type="ECO:0000313" key="3">
    <source>
        <dbReference type="Proteomes" id="UP000215914"/>
    </source>
</evidence>